<dbReference type="AlphaFoldDB" id="A0A319F0G5"/>
<keyword evidence="2" id="KW-1185">Reference proteome</keyword>
<sequence length="104" mass="11967">MATRTSPRNGAYIKPCWFDARPIHGPPRMSVRQIALEITPTWLCKVAGRCSYFERLLRTGLCHDRSSFLLLVCLVVQDQGILRLFLVCKGFVLPRCLHLPEQRQ</sequence>
<organism evidence="1 2">
    <name type="scientific">Aspergillus sclerotiicarbonarius (strain CBS 121057 / IBT 28362)</name>
    <dbReference type="NCBI Taxonomy" id="1448318"/>
    <lineage>
        <taxon>Eukaryota</taxon>
        <taxon>Fungi</taxon>
        <taxon>Dikarya</taxon>
        <taxon>Ascomycota</taxon>
        <taxon>Pezizomycotina</taxon>
        <taxon>Eurotiomycetes</taxon>
        <taxon>Eurotiomycetidae</taxon>
        <taxon>Eurotiales</taxon>
        <taxon>Aspergillaceae</taxon>
        <taxon>Aspergillus</taxon>
        <taxon>Aspergillus subgen. Circumdati</taxon>
    </lineage>
</organism>
<reference evidence="1 2" key="1">
    <citation type="submission" date="2018-02" db="EMBL/GenBank/DDBJ databases">
        <title>The genomes of Aspergillus section Nigri reveals drivers in fungal speciation.</title>
        <authorList>
            <consortium name="DOE Joint Genome Institute"/>
            <person name="Vesth T.C."/>
            <person name="Nybo J."/>
            <person name="Theobald S."/>
            <person name="Brandl J."/>
            <person name="Frisvad J.C."/>
            <person name="Nielsen K.F."/>
            <person name="Lyhne E.K."/>
            <person name="Kogle M.E."/>
            <person name="Kuo A."/>
            <person name="Riley R."/>
            <person name="Clum A."/>
            <person name="Nolan M."/>
            <person name="Lipzen A."/>
            <person name="Salamov A."/>
            <person name="Henrissat B."/>
            <person name="Wiebenga A."/>
            <person name="De vries R.P."/>
            <person name="Grigoriev I.V."/>
            <person name="Mortensen U.H."/>
            <person name="Andersen M.R."/>
            <person name="Baker S.E."/>
        </authorList>
    </citation>
    <scope>NUCLEOTIDE SEQUENCE [LARGE SCALE GENOMIC DNA]</scope>
    <source>
        <strain evidence="1 2">CBS 121057</strain>
    </source>
</reference>
<dbReference type="EMBL" id="KZ826334">
    <property type="protein sequence ID" value="PYI08479.1"/>
    <property type="molecule type" value="Genomic_DNA"/>
</dbReference>
<evidence type="ECO:0000313" key="1">
    <source>
        <dbReference type="EMBL" id="PYI08479.1"/>
    </source>
</evidence>
<gene>
    <name evidence="1" type="ORF">BO78DRAFT_72861</name>
</gene>
<dbReference type="Proteomes" id="UP000248423">
    <property type="component" value="Unassembled WGS sequence"/>
</dbReference>
<evidence type="ECO:0000313" key="2">
    <source>
        <dbReference type="Proteomes" id="UP000248423"/>
    </source>
</evidence>
<proteinExistence type="predicted"/>
<name>A0A319F0G5_ASPSB</name>
<accession>A0A319F0G5</accession>
<protein>
    <submittedName>
        <fullName evidence="1">Uncharacterized protein</fullName>
    </submittedName>
</protein>
<dbReference type="VEuPathDB" id="FungiDB:BO78DRAFT_72861"/>